<name>A0A0F9Q1T6_9ZZZZ</name>
<dbReference type="EMBL" id="LAZR01004594">
    <property type="protein sequence ID" value="KKN07226.1"/>
    <property type="molecule type" value="Genomic_DNA"/>
</dbReference>
<gene>
    <name evidence="2" type="ORF">LCGC14_1069380</name>
</gene>
<sequence length="82" mass="9264">MAEKTIIGKFLTVGTVVGFVALVMVFMWLANDPDTPANKMKAEIANTKAECYVIGDMRDYSKSQGHFMRMIYKCPDGQIRIR</sequence>
<keyword evidence="1" id="KW-0812">Transmembrane</keyword>
<organism evidence="2">
    <name type="scientific">marine sediment metagenome</name>
    <dbReference type="NCBI Taxonomy" id="412755"/>
    <lineage>
        <taxon>unclassified sequences</taxon>
        <taxon>metagenomes</taxon>
        <taxon>ecological metagenomes</taxon>
    </lineage>
</organism>
<keyword evidence="1" id="KW-0472">Membrane</keyword>
<dbReference type="AlphaFoldDB" id="A0A0F9Q1T6"/>
<reference evidence="2" key="1">
    <citation type="journal article" date="2015" name="Nature">
        <title>Complex archaea that bridge the gap between prokaryotes and eukaryotes.</title>
        <authorList>
            <person name="Spang A."/>
            <person name="Saw J.H."/>
            <person name="Jorgensen S.L."/>
            <person name="Zaremba-Niedzwiedzka K."/>
            <person name="Martijn J."/>
            <person name="Lind A.E."/>
            <person name="van Eijk R."/>
            <person name="Schleper C."/>
            <person name="Guy L."/>
            <person name="Ettema T.J."/>
        </authorList>
    </citation>
    <scope>NUCLEOTIDE SEQUENCE</scope>
</reference>
<evidence type="ECO:0000313" key="2">
    <source>
        <dbReference type="EMBL" id="KKN07226.1"/>
    </source>
</evidence>
<keyword evidence="1" id="KW-1133">Transmembrane helix</keyword>
<proteinExistence type="predicted"/>
<protein>
    <submittedName>
        <fullName evidence="2">Uncharacterized protein</fullName>
    </submittedName>
</protein>
<evidence type="ECO:0000256" key="1">
    <source>
        <dbReference type="SAM" id="Phobius"/>
    </source>
</evidence>
<feature type="transmembrane region" description="Helical" evidence="1">
    <location>
        <begin position="6"/>
        <end position="30"/>
    </location>
</feature>
<accession>A0A0F9Q1T6</accession>
<comment type="caution">
    <text evidence="2">The sequence shown here is derived from an EMBL/GenBank/DDBJ whole genome shotgun (WGS) entry which is preliminary data.</text>
</comment>